<dbReference type="EMBL" id="BARU01029195">
    <property type="protein sequence ID" value="GAH64196.1"/>
    <property type="molecule type" value="Genomic_DNA"/>
</dbReference>
<protein>
    <recommendedName>
        <fullName evidence="1">CARDB domain-containing protein</fullName>
    </recommendedName>
</protein>
<accession>X1H217</accession>
<gene>
    <name evidence="2" type="ORF">S03H2_46493</name>
</gene>
<dbReference type="Pfam" id="PF07705">
    <property type="entry name" value="CARDB"/>
    <property type="match status" value="1"/>
</dbReference>
<comment type="caution">
    <text evidence="2">The sequence shown here is derived from an EMBL/GenBank/DDBJ whole genome shotgun (WGS) entry which is preliminary data.</text>
</comment>
<evidence type="ECO:0000259" key="1">
    <source>
        <dbReference type="Pfam" id="PF07705"/>
    </source>
</evidence>
<reference evidence="2" key="1">
    <citation type="journal article" date="2014" name="Front. Microbiol.">
        <title>High frequency of phylogenetically diverse reductive dehalogenase-homologous genes in deep subseafloor sedimentary metagenomes.</title>
        <authorList>
            <person name="Kawai M."/>
            <person name="Futagami T."/>
            <person name="Toyoda A."/>
            <person name="Takaki Y."/>
            <person name="Nishi S."/>
            <person name="Hori S."/>
            <person name="Arai W."/>
            <person name="Tsubouchi T."/>
            <person name="Morono Y."/>
            <person name="Uchiyama I."/>
            <person name="Ito T."/>
            <person name="Fujiyama A."/>
            <person name="Inagaki F."/>
            <person name="Takami H."/>
        </authorList>
    </citation>
    <scope>NUCLEOTIDE SEQUENCE</scope>
    <source>
        <strain evidence="2">Expedition CK06-06</strain>
    </source>
</reference>
<organism evidence="2">
    <name type="scientific">marine sediment metagenome</name>
    <dbReference type="NCBI Taxonomy" id="412755"/>
    <lineage>
        <taxon>unclassified sequences</taxon>
        <taxon>metagenomes</taxon>
        <taxon>ecological metagenomes</taxon>
    </lineage>
</organism>
<evidence type="ECO:0000313" key="2">
    <source>
        <dbReference type="EMBL" id="GAH64196.1"/>
    </source>
</evidence>
<dbReference type="AlphaFoldDB" id="X1H217"/>
<feature type="domain" description="CARDB" evidence="1">
    <location>
        <begin position="9"/>
        <end position="79"/>
    </location>
</feature>
<proteinExistence type="predicted"/>
<sequence>MGIVPMVLNLSIQPAEVEPGETVTIMASVTNNSNMEGTYHIVLKINGVKEAEKSVTVGADSSQDVSFSVTREEAGSYSVVLDELAGSFTVVEVLHD</sequence>
<dbReference type="InterPro" id="IPR013783">
    <property type="entry name" value="Ig-like_fold"/>
</dbReference>
<dbReference type="InterPro" id="IPR011635">
    <property type="entry name" value="CARDB"/>
</dbReference>
<dbReference type="Gene3D" id="2.60.40.10">
    <property type="entry name" value="Immunoglobulins"/>
    <property type="match status" value="1"/>
</dbReference>
<name>X1H217_9ZZZZ</name>